<evidence type="ECO:0000256" key="2">
    <source>
        <dbReference type="ARBA" id="ARBA00022475"/>
    </source>
</evidence>
<dbReference type="GO" id="GO:0097060">
    <property type="term" value="C:synaptic membrane"/>
    <property type="evidence" value="ECO:0007669"/>
    <property type="project" value="UniProtKB-SubCell"/>
</dbReference>
<dbReference type="PANTHER" id="PTHR18945">
    <property type="entry name" value="NEUROTRANSMITTER GATED ION CHANNEL"/>
    <property type="match status" value="1"/>
</dbReference>
<dbReference type="InterPro" id="IPR036719">
    <property type="entry name" value="Neuro-gated_channel_TM_sf"/>
</dbReference>
<evidence type="ECO:0000256" key="5">
    <source>
        <dbReference type="ARBA" id="ARBA00023018"/>
    </source>
</evidence>
<evidence type="ECO:0000256" key="3">
    <source>
        <dbReference type="ARBA" id="ARBA00022692"/>
    </source>
</evidence>
<dbReference type="SUPFAM" id="SSF63712">
    <property type="entry name" value="Nicotinic receptor ligand binding domain-like"/>
    <property type="match status" value="1"/>
</dbReference>
<keyword evidence="2" id="KW-1003">Cell membrane</keyword>
<feature type="domain" description="Neurotransmitter-gated ion-channel transmembrane" evidence="17">
    <location>
        <begin position="210"/>
        <end position="445"/>
    </location>
</feature>
<feature type="region of interest" description="Disordered" evidence="15">
    <location>
        <begin position="344"/>
        <end position="380"/>
    </location>
</feature>
<feature type="transmembrane region" description="Helical" evidence="14">
    <location>
        <begin position="204"/>
        <end position="226"/>
    </location>
</feature>
<evidence type="ECO:0000313" key="18">
    <source>
        <dbReference type="EMBL" id="KAK7496034.1"/>
    </source>
</evidence>
<comment type="similarity">
    <text evidence="14">Belongs to the ligand-gated ion channel (TC 1.A.9) family.</text>
</comment>
<keyword evidence="9" id="KW-0675">Receptor</keyword>
<keyword evidence="5" id="KW-0770">Synapse</keyword>
<dbReference type="Proteomes" id="UP001519460">
    <property type="component" value="Unassembled WGS sequence"/>
</dbReference>
<dbReference type="InterPro" id="IPR006029">
    <property type="entry name" value="Neurotrans-gated_channel_TM"/>
</dbReference>
<evidence type="ECO:0000313" key="19">
    <source>
        <dbReference type="Proteomes" id="UP001519460"/>
    </source>
</evidence>
<evidence type="ECO:0000259" key="17">
    <source>
        <dbReference type="Pfam" id="PF02932"/>
    </source>
</evidence>
<gene>
    <name evidence="18" type="ORF">BaRGS_00012735</name>
</gene>
<comment type="caution">
    <text evidence="14">Lacks conserved residue(s) required for the propagation of feature annotation.</text>
</comment>
<dbReference type="InterPro" id="IPR006201">
    <property type="entry name" value="Neur_channel"/>
</dbReference>
<dbReference type="InterPro" id="IPR036734">
    <property type="entry name" value="Neur_chan_lig-bd_sf"/>
</dbReference>
<dbReference type="InterPro" id="IPR018000">
    <property type="entry name" value="Neurotransmitter_ion_chnl_CS"/>
</dbReference>
<feature type="domain" description="Neurotransmitter-gated ion-channel ligand-binding" evidence="16">
    <location>
        <begin position="3"/>
        <end position="202"/>
    </location>
</feature>
<accession>A0ABD0L8Y7</accession>
<protein>
    <submittedName>
        <fullName evidence="18">Uncharacterized protein</fullName>
    </submittedName>
</protein>
<dbReference type="InterPro" id="IPR038050">
    <property type="entry name" value="Neuro_actylchol_rec"/>
</dbReference>
<keyword evidence="10" id="KW-0325">Glycoprotein</keyword>
<dbReference type="EMBL" id="JACVVK020000070">
    <property type="protein sequence ID" value="KAK7496034.1"/>
    <property type="molecule type" value="Genomic_DNA"/>
</dbReference>
<feature type="transmembrane region" description="Helical" evidence="14">
    <location>
        <begin position="430"/>
        <end position="450"/>
    </location>
</feature>
<name>A0ABD0L8Y7_9CAEN</name>
<evidence type="ECO:0000256" key="9">
    <source>
        <dbReference type="ARBA" id="ARBA00023170"/>
    </source>
</evidence>
<evidence type="ECO:0000256" key="12">
    <source>
        <dbReference type="ARBA" id="ARBA00023303"/>
    </source>
</evidence>
<evidence type="ECO:0000256" key="11">
    <source>
        <dbReference type="ARBA" id="ARBA00023286"/>
    </source>
</evidence>
<evidence type="ECO:0000256" key="15">
    <source>
        <dbReference type="SAM" id="MobiDB-lite"/>
    </source>
</evidence>
<sequence>MSLLFANYDTSVKPGCQQGPIVVTVGLAVRQLIDLEEPKQILYLNTWMRLQWDDCQLRWNSSDYGNISTLTLPYDRVWTPDITLYDSTDGEVGYLKEYRVSVTSEGKVSYNYPYLISATCQVDVTYFPFDTQRCPLQFGSWAYSGLQLDVTNRSQAGDISSFIANSEFHLDSIPLERHELYYACCPEPYPDVTFYVIVKRKPTFYVINLLFPCILITSVAALGFILPPDAGEKIGLEITVLLALAVFQLLLSEAMPPSSETFPMIGVYFACSMVLVMLSTILTVLVLNVHHTEHKRLPKLVRVIFLDKLARVVCYKKDASVQPQEDEVPFNRSLSNGLAHSYDGKGHKEKGINRPHLPPSRSDNSKAHNESSPLVIPSEETSSSELLPLLNVLQEHLDLMKQAEERKDQKQEHEHQKGEWKKLAIVLDRLFLMLFVLMSFITSLAVLVSLTHQ</sequence>
<keyword evidence="7 14" id="KW-0472">Membrane</keyword>
<dbReference type="CDD" id="cd19051">
    <property type="entry name" value="LGIC_TM_cation"/>
    <property type="match status" value="1"/>
</dbReference>
<dbReference type="PROSITE" id="PS00236">
    <property type="entry name" value="NEUROTR_ION_CHANNEL"/>
    <property type="match status" value="1"/>
</dbReference>
<evidence type="ECO:0000256" key="4">
    <source>
        <dbReference type="ARBA" id="ARBA00022989"/>
    </source>
</evidence>
<dbReference type="NCBIfam" id="TIGR00860">
    <property type="entry name" value="LIC"/>
    <property type="match status" value="1"/>
</dbReference>
<dbReference type="PRINTS" id="PR00252">
    <property type="entry name" value="NRIONCHANNEL"/>
</dbReference>
<evidence type="ECO:0000256" key="8">
    <source>
        <dbReference type="ARBA" id="ARBA00023157"/>
    </source>
</evidence>
<comment type="caution">
    <text evidence="18">The sequence shown here is derived from an EMBL/GenBank/DDBJ whole genome shotgun (WGS) entry which is preliminary data.</text>
</comment>
<dbReference type="AlphaFoldDB" id="A0ABD0L8Y7"/>
<dbReference type="GO" id="GO:0034220">
    <property type="term" value="P:monoatomic ion transmembrane transport"/>
    <property type="evidence" value="ECO:0007669"/>
    <property type="project" value="UniProtKB-KW"/>
</dbReference>
<reference evidence="18 19" key="1">
    <citation type="journal article" date="2023" name="Sci. Data">
        <title>Genome assembly of the Korean intertidal mud-creeper Batillaria attramentaria.</title>
        <authorList>
            <person name="Patra A.K."/>
            <person name="Ho P.T."/>
            <person name="Jun S."/>
            <person name="Lee S.J."/>
            <person name="Kim Y."/>
            <person name="Won Y.J."/>
        </authorList>
    </citation>
    <scope>NUCLEOTIDE SEQUENCE [LARGE SCALE GENOMIC DNA]</scope>
    <source>
        <strain evidence="18">Wonlab-2016</strain>
    </source>
</reference>
<dbReference type="InterPro" id="IPR002394">
    <property type="entry name" value="Nicotinic_acetylcholine_rcpt"/>
</dbReference>
<dbReference type="Gene3D" id="2.70.170.10">
    <property type="entry name" value="Neurotransmitter-gated ion-channel ligand-binding domain"/>
    <property type="match status" value="1"/>
</dbReference>
<keyword evidence="11" id="KW-1071">Ligand-gated ion channel</keyword>
<evidence type="ECO:0000259" key="16">
    <source>
        <dbReference type="Pfam" id="PF02931"/>
    </source>
</evidence>
<dbReference type="InterPro" id="IPR006202">
    <property type="entry name" value="Neur_chan_lig-bd"/>
</dbReference>
<dbReference type="Pfam" id="PF02931">
    <property type="entry name" value="Neur_chan_LBD"/>
    <property type="match status" value="1"/>
</dbReference>
<dbReference type="CDD" id="cd18997">
    <property type="entry name" value="LGIC_ECD_nAChR"/>
    <property type="match status" value="1"/>
</dbReference>
<evidence type="ECO:0000256" key="10">
    <source>
        <dbReference type="ARBA" id="ARBA00023180"/>
    </source>
</evidence>
<evidence type="ECO:0000256" key="7">
    <source>
        <dbReference type="ARBA" id="ARBA00023136"/>
    </source>
</evidence>
<dbReference type="FunFam" id="2.70.170.10:FF:000030">
    <property type="entry name" value="AcetylCholine Receptor"/>
    <property type="match status" value="1"/>
</dbReference>
<dbReference type="Pfam" id="PF02932">
    <property type="entry name" value="Neur_chan_memb"/>
    <property type="match status" value="1"/>
</dbReference>
<keyword evidence="4 14" id="KW-1133">Transmembrane helix</keyword>
<dbReference type="SUPFAM" id="SSF90112">
    <property type="entry name" value="Neurotransmitter-gated ion-channel transmembrane pore"/>
    <property type="match status" value="1"/>
</dbReference>
<dbReference type="Gene3D" id="1.20.58.390">
    <property type="entry name" value="Neurotransmitter-gated ion-channel transmembrane domain"/>
    <property type="match status" value="2"/>
</dbReference>
<organism evidence="18 19">
    <name type="scientific">Batillaria attramentaria</name>
    <dbReference type="NCBI Taxonomy" id="370345"/>
    <lineage>
        <taxon>Eukaryota</taxon>
        <taxon>Metazoa</taxon>
        <taxon>Spiralia</taxon>
        <taxon>Lophotrochozoa</taxon>
        <taxon>Mollusca</taxon>
        <taxon>Gastropoda</taxon>
        <taxon>Caenogastropoda</taxon>
        <taxon>Sorbeoconcha</taxon>
        <taxon>Cerithioidea</taxon>
        <taxon>Batillariidae</taxon>
        <taxon>Batillaria</taxon>
    </lineage>
</organism>
<keyword evidence="6 14" id="KW-0406">Ion transport</keyword>
<dbReference type="FunFam" id="1.20.58.390:FF:000073">
    <property type="entry name" value="Neuronal acetylcholine receptor subunit alpha-9-II"/>
    <property type="match status" value="1"/>
</dbReference>
<evidence type="ECO:0000256" key="13">
    <source>
        <dbReference type="ARBA" id="ARBA00034099"/>
    </source>
</evidence>
<keyword evidence="12 14" id="KW-0407">Ion channel</keyword>
<keyword evidence="3 14" id="KW-0812">Transmembrane</keyword>
<evidence type="ECO:0000256" key="6">
    <source>
        <dbReference type="ARBA" id="ARBA00023065"/>
    </source>
</evidence>
<evidence type="ECO:0000256" key="14">
    <source>
        <dbReference type="RuleBase" id="RU000687"/>
    </source>
</evidence>
<keyword evidence="19" id="KW-1185">Reference proteome</keyword>
<dbReference type="PRINTS" id="PR00254">
    <property type="entry name" value="NICOTINICR"/>
</dbReference>
<feature type="transmembrane region" description="Helical" evidence="14">
    <location>
        <begin position="267"/>
        <end position="289"/>
    </location>
</feature>
<proteinExistence type="inferred from homology"/>
<evidence type="ECO:0000256" key="1">
    <source>
        <dbReference type="ARBA" id="ARBA00022448"/>
    </source>
</evidence>
<keyword evidence="1 14" id="KW-0813">Transport</keyword>
<keyword evidence="8" id="KW-1015">Disulfide bond</keyword>
<comment type="subcellular location">
    <subcellularLocation>
        <location evidence="13">Synaptic cell membrane</location>
        <topology evidence="13">Multi-pass membrane protein</topology>
    </subcellularLocation>
</comment>